<reference evidence="10" key="1">
    <citation type="journal article" date="2014" name="Int. J. Syst. Evol. Microbiol.">
        <title>Complete genome sequence of Corynebacterium casei LMG S-19264T (=DSM 44701T), isolated from a smear-ripened cheese.</title>
        <authorList>
            <consortium name="US DOE Joint Genome Institute (JGI-PGF)"/>
            <person name="Walter F."/>
            <person name="Albersmeier A."/>
            <person name="Kalinowski J."/>
            <person name="Ruckert C."/>
        </authorList>
    </citation>
    <scope>NUCLEOTIDE SEQUENCE</scope>
    <source>
        <strain evidence="10">CGMCC 1.14988</strain>
    </source>
</reference>
<dbReference type="PRINTS" id="PR01437">
    <property type="entry name" value="NUOXDRDTASE4"/>
</dbReference>
<keyword evidence="6 8" id="KW-0472">Membrane</keyword>
<comment type="subcellular location">
    <subcellularLocation>
        <location evidence="1">Cell membrane</location>
        <topology evidence="1">Multi-pass membrane protein</topology>
    </subcellularLocation>
    <subcellularLocation>
        <location evidence="7">Membrane</location>
        <topology evidence="7">Multi-pass membrane protein</topology>
    </subcellularLocation>
</comment>
<feature type="transmembrane region" description="Helical" evidence="8">
    <location>
        <begin position="106"/>
        <end position="124"/>
    </location>
</feature>
<feature type="transmembrane region" description="Helical" evidence="8">
    <location>
        <begin position="200"/>
        <end position="223"/>
    </location>
</feature>
<feature type="transmembrane region" description="Helical" evidence="8">
    <location>
        <begin position="470"/>
        <end position="492"/>
    </location>
</feature>
<feature type="transmembrane region" description="Helical" evidence="8">
    <location>
        <begin position="159"/>
        <end position="180"/>
    </location>
</feature>
<keyword evidence="11" id="KW-1185">Reference proteome</keyword>
<keyword evidence="3" id="KW-1003">Cell membrane</keyword>
<dbReference type="GO" id="GO:0042773">
    <property type="term" value="P:ATP synthesis coupled electron transport"/>
    <property type="evidence" value="ECO:0007669"/>
    <property type="project" value="InterPro"/>
</dbReference>
<dbReference type="PANTHER" id="PTHR42703">
    <property type="entry name" value="NADH DEHYDROGENASE"/>
    <property type="match status" value="1"/>
</dbReference>
<dbReference type="InterPro" id="IPR001750">
    <property type="entry name" value="ND/Mrp_TM"/>
</dbReference>
<evidence type="ECO:0000256" key="3">
    <source>
        <dbReference type="ARBA" id="ARBA00022475"/>
    </source>
</evidence>
<feature type="transmembrane region" description="Helical" evidence="8">
    <location>
        <begin position="397"/>
        <end position="417"/>
    </location>
</feature>
<feature type="transmembrane region" description="Helical" evidence="8">
    <location>
        <begin position="70"/>
        <end position="94"/>
    </location>
</feature>
<feature type="transmembrane region" description="Helical" evidence="8">
    <location>
        <begin position="235"/>
        <end position="255"/>
    </location>
</feature>
<evidence type="ECO:0000256" key="2">
    <source>
        <dbReference type="ARBA" id="ARBA00005346"/>
    </source>
</evidence>
<feature type="transmembrane region" description="Helical" evidence="8">
    <location>
        <begin position="6"/>
        <end position="24"/>
    </location>
</feature>
<protein>
    <submittedName>
        <fullName evidence="10">Cation:proton antiporter</fullName>
    </submittedName>
</protein>
<evidence type="ECO:0000256" key="5">
    <source>
        <dbReference type="ARBA" id="ARBA00022989"/>
    </source>
</evidence>
<feature type="transmembrane region" description="Helical" evidence="8">
    <location>
        <begin position="321"/>
        <end position="341"/>
    </location>
</feature>
<comment type="caution">
    <text evidence="10">The sequence shown here is derived from an EMBL/GenBank/DDBJ whole genome shotgun (WGS) entry which is preliminary data.</text>
</comment>
<evidence type="ECO:0000256" key="7">
    <source>
        <dbReference type="RuleBase" id="RU000320"/>
    </source>
</evidence>
<dbReference type="EMBL" id="BMHA01000004">
    <property type="protein sequence ID" value="GGI05238.1"/>
    <property type="molecule type" value="Genomic_DNA"/>
</dbReference>
<keyword evidence="5 8" id="KW-1133">Transmembrane helix</keyword>
<organism evidence="10 11">
    <name type="scientific">Egicoccus halophilus</name>
    <dbReference type="NCBI Taxonomy" id="1670830"/>
    <lineage>
        <taxon>Bacteria</taxon>
        <taxon>Bacillati</taxon>
        <taxon>Actinomycetota</taxon>
        <taxon>Nitriliruptoria</taxon>
        <taxon>Egicoccales</taxon>
        <taxon>Egicoccaceae</taxon>
        <taxon>Egicoccus</taxon>
    </lineage>
</organism>
<feature type="transmembrane region" description="Helical" evidence="8">
    <location>
        <begin position="293"/>
        <end position="315"/>
    </location>
</feature>
<feature type="domain" description="NADH:quinone oxidoreductase/Mrp antiporter transmembrane" evidence="9">
    <location>
        <begin position="126"/>
        <end position="412"/>
    </location>
</feature>
<dbReference type="InterPro" id="IPR050586">
    <property type="entry name" value="CPA3_Na-H_Antiporter_D"/>
</dbReference>
<sequence length="515" mass="53323">MSALLPLPFALPLVAAALGLLFRSQRAVQRVITAALLTTLVVFGGALVAATSGGRAVAVDIGNWPVELAIAFAADGFSALVLLTVSVSAVLALVFAVSRGEDAHPLFHPMVAVLLAGVLGSLLTADLFNLFVTFEVMLIGSYVLLTLRGGRRQVRAGVIYVTVSLLASTTFLVGIALLYGTAGTVAFAQLYGVVQTTPTAAVGASMIAAAIAVKASLVPMHAWLPRTYVQAGPGVTALFSGLLTKAGVYVLFRLYSVLFAGDPGYRSLWLAVAGVTMVVGVLGAVGRGDMRGILAYHMVSQVGYLILPLGLWSLAGVTAGIVYLMQYVLVKGALFVAVGAVETLTGTGKLQELGGMVRTRPWLALGFLFPALALAGIPPTSGFVGKYLLIRAAFVDAHWVAGGVAVLVSLFTLLSMVKIWNGAFWGELTDRSRQEPAGRALGLRPVPAGGAGDSEPPVARAPSNRRVAGMVGPTLLVAVAVFVLGIGAQPLIELVEPAAQSLLEPTAYLEAVRSL</sequence>
<dbReference type="Pfam" id="PF00361">
    <property type="entry name" value="Proton_antipo_M"/>
    <property type="match status" value="1"/>
</dbReference>
<dbReference type="PANTHER" id="PTHR42703:SF1">
    <property type="entry name" value="NA(+)_H(+) ANTIPORTER SUBUNIT D1"/>
    <property type="match status" value="1"/>
</dbReference>
<dbReference type="OrthoDB" id="9768329at2"/>
<evidence type="ECO:0000256" key="8">
    <source>
        <dbReference type="SAM" id="Phobius"/>
    </source>
</evidence>
<reference evidence="10" key="2">
    <citation type="submission" date="2020-09" db="EMBL/GenBank/DDBJ databases">
        <authorList>
            <person name="Sun Q."/>
            <person name="Zhou Y."/>
        </authorList>
    </citation>
    <scope>NUCLEOTIDE SEQUENCE</scope>
    <source>
        <strain evidence="10">CGMCC 1.14988</strain>
    </source>
</reference>
<feature type="transmembrane region" description="Helical" evidence="8">
    <location>
        <begin position="130"/>
        <end position="147"/>
    </location>
</feature>
<evidence type="ECO:0000259" key="9">
    <source>
        <dbReference type="Pfam" id="PF00361"/>
    </source>
</evidence>
<evidence type="ECO:0000256" key="4">
    <source>
        <dbReference type="ARBA" id="ARBA00022692"/>
    </source>
</evidence>
<gene>
    <name evidence="10" type="primary">mrpD</name>
    <name evidence="10" type="ORF">GCM10011354_13100</name>
</gene>
<dbReference type="GO" id="GO:0005886">
    <property type="term" value="C:plasma membrane"/>
    <property type="evidence" value="ECO:0007669"/>
    <property type="project" value="UniProtKB-SubCell"/>
</dbReference>
<dbReference type="GO" id="GO:0008137">
    <property type="term" value="F:NADH dehydrogenase (ubiquinone) activity"/>
    <property type="evidence" value="ECO:0007669"/>
    <property type="project" value="InterPro"/>
</dbReference>
<dbReference type="InterPro" id="IPR003918">
    <property type="entry name" value="NADH_UbQ_OxRdtase"/>
</dbReference>
<comment type="similarity">
    <text evidence="2">Belongs to the CPA3 antiporters (TC 2.A.63) subunit D family.</text>
</comment>
<feature type="transmembrane region" description="Helical" evidence="8">
    <location>
        <begin position="267"/>
        <end position="286"/>
    </location>
</feature>
<accession>A0A8J3A985</accession>
<evidence type="ECO:0000313" key="11">
    <source>
        <dbReference type="Proteomes" id="UP000650511"/>
    </source>
</evidence>
<feature type="transmembrane region" description="Helical" evidence="8">
    <location>
        <begin position="31"/>
        <end position="50"/>
    </location>
</feature>
<proteinExistence type="inferred from homology"/>
<evidence type="ECO:0000313" key="10">
    <source>
        <dbReference type="EMBL" id="GGI05238.1"/>
    </source>
</evidence>
<dbReference type="AlphaFoldDB" id="A0A8J3A985"/>
<dbReference type="RefSeq" id="WP_130649437.1">
    <property type="nucleotide sequence ID" value="NZ_BMHA01000004.1"/>
</dbReference>
<feature type="transmembrane region" description="Helical" evidence="8">
    <location>
        <begin position="362"/>
        <end position="385"/>
    </location>
</feature>
<keyword evidence="4 7" id="KW-0812">Transmembrane</keyword>
<evidence type="ECO:0000256" key="6">
    <source>
        <dbReference type="ARBA" id="ARBA00023136"/>
    </source>
</evidence>
<name>A0A8J3A985_9ACTN</name>
<evidence type="ECO:0000256" key="1">
    <source>
        <dbReference type="ARBA" id="ARBA00004651"/>
    </source>
</evidence>
<dbReference type="Proteomes" id="UP000650511">
    <property type="component" value="Unassembled WGS sequence"/>
</dbReference>